<sequence length="1363" mass="150429">MTEATMAILPPRTSSVGSSTGVTAAIGGKDPELLLDAIDSSGAGRYNGAARKEGEVGTPSIAAQNANQLDFDPIAFLNQHYETEQQLITALPSLRSAISSRLSHLDDSLSTTLRNQAALAPMIAEDVMHARNAVLQLALRIKDVKEQAQKSEEAVLQITKDMKRLDYAKRHLQRTITALKRLHMLLHATEQLRVAAMITERHPVPNYKVASHLIDATRLLLSHFDGYMGSVPKMRQVRDAVGVLRGQLRQGIVKLFTEVGFPEESQRLSSDDFDDNAGEGGSSSLDLAAGPSSALIQSTLADACLVIEALGSESKEEFIAKFVSDHLEEYEEIFNPSPAAKNKSGPKSFKKESSTDADTINPMSIDQVEKRFAWYRDKLRSLQLKFNNVFPPHWNMHYRLTSSLLERTARHLKFVLKKNGTTIRIAPFNPNPTSSGSSLVSAKFSASLSGASTHGISSSSTHGGAGGESSVVDGEKAVTALLKALQKTILFEKEMSAWLARDYGTRFAEALAGDKKGEEGDALEFDDQGKAVAAGSAEGIRIKYERMKKAGSAHNDLVGRVTGEVPPLVGIASVTFDNHMAPYVALEERTMDEQLHNALSDNTVDTRGDRPVFVSSTNLFIYMKNSITRCTALTKEKTFFLLQRAFQKKLRDYAKVLEKKLPQPQSQNVAKLALANIQAGGSTTGHTSSSQASTVYRIPSGDEVTICHVIDTCEYCADTVEALEDLIRDKIGAKYKEKVDMSEDQDAFQDVTAKSIRVLVSGLEQRLDTPLKEISKTNWSSFDMVGEESSYVRTINLTIHPFVVQVRELIPPSYFRSFCDKFAMAFASAFYRTLVGLKRISEAGTQQLLLDVYSIKTLLLKLPVLESSKKAAGTRHTTAPPSKSLSGGSTIAPAIYTKMVNKEFRKLEVMLKLVGSPKDMLIDMFRAQWDCSIDTNAMAADFQTIMNLKGIPRNEQPSLLENLGIEGGDGTVDGSSSMTVNIQALQEKGSDVAAKVNADLSQMRQRVDDFRKAFSPHHSESSEGTQKPSSSKLATSLHLYDIPPLLCSSTLTMGAARRLLLFCTCVSPSAAWQIDPGRSHRPPQFAKSDRLNDPDIANASDDTTGRRRFLLQISSSFALPLVAIADEGADTAQAVKNVMKEELDLDSKLKQEEDDETKSIEDTKKLIDEIKDASTKTDEELSTAEQRIVDETEKLIDVEEQIVGETQAMITEIEAIESEAKQLDKNSDKSEDNSASESTQSEEFVNKLKQRVEEKEDLISKLKRESEMYRDPVTGKFKPLSQDEFKKRAIKSETDYDYLEILKDSITKNEEFERDLEAFEGLLEKNFGGIMKELKKDEESLENEFSIIKDGANAVIKQIRKLF</sequence>
<dbReference type="InterPro" id="IPR031745">
    <property type="entry name" value="Vps53_C"/>
</dbReference>
<dbReference type="PANTHER" id="PTHR12820">
    <property type="entry name" value="VACUOLAR SORTING PROTEIN 53"/>
    <property type="match status" value="1"/>
</dbReference>
<keyword evidence="4" id="KW-0967">Endosome</keyword>
<dbReference type="GO" id="GO:0010008">
    <property type="term" value="C:endosome membrane"/>
    <property type="evidence" value="ECO:0007669"/>
    <property type="project" value="UniProtKB-SubCell"/>
</dbReference>
<feature type="region of interest" description="Disordered" evidence="8">
    <location>
        <begin position="1"/>
        <end position="21"/>
    </location>
</feature>
<dbReference type="Pfam" id="PF16854">
    <property type="entry name" value="VPS53_C"/>
    <property type="match status" value="1"/>
</dbReference>
<comment type="subcellular location">
    <subcellularLocation>
        <location evidence="2">Endosome membrane</location>
        <topology evidence="2">Peripheral membrane protein</topology>
    </subcellularLocation>
    <subcellularLocation>
        <location evidence="1">Golgi apparatus</location>
        <location evidence="1">trans-Golgi network membrane</location>
        <topology evidence="1">Peripheral membrane protein</topology>
    </subcellularLocation>
</comment>
<dbReference type="InterPro" id="IPR007234">
    <property type="entry name" value="Vps53_N"/>
</dbReference>
<dbReference type="Proteomes" id="UP001530400">
    <property type="component" value="Unassembled WGS sequence"/>
</dbReference>
<feature type="coiled-coil region" evidence="7">
    <location>
        <begin position="134"/>
        <end position="161"/>
    </location>
</feature>
<dbReference type="EMBL" id="JALLPJ020000438">
    <property type="protein sequence ID" value="KAL3792071.1"/>
    <property type="molecule type" value="Genomic_DNA"/>
</dbReference>
<name>A0ABD3PWI6_9STRA</name>
<gene>
    <name evidence="11" type="ORF">ACHAWO_006867</name>
</gene>
<comment type="caution">
    <text evidence="11">The sequence shown here is derived from an EMBL/GenBank/DDBJ whole genome shotgun (WGS) entry which is preliminary data.</text>
</comment>
<feature type="compositionally biased region" description="Basic and acidic residues" evidence="8">
    <location>
        <begin position="1220"/>
        <end position="1232"/>
    </location>
</feature>
<evidence type="ECO:0000256" key="4">
    <source>
        <dbReference type="ARBA" id="ARBA00022753"/>
    </source>
</evidence>
<keyword evidence="7" id="KW-0175">Coiled coil</keyword>
<keyword evidence="12" id="KW-1185">Reference proteome</keyword>
<keyword evidence="6" id="KW-0472">Membrane</keyword>
<dbReference type="GO" id="GO:0005794">
    <property type="term" value="C:Golgi apparatus"/>
    <property type="evidence" value="ECO:0007669"/>
    <property type="project" value="UniProtKB-SubCell"/>
</dbReference>
<proteinExistence type="inferred from homology"/>
<keyword evidence="5" id="KW-0333">Golgi apparatus</keyword>
<feature type="domain" description="Vps53 C-terminal" evidence="10">
    <location>
        <begin position="847"/>
        <end position="951"/>
    </location>
</feature>
<dbReference type="PANTHER" id="PTHR12820:SF0">
    <property type="entry name" value="VACUOLAR PROTEIN SORTING-ASSOCIATED PROTEIN 53 HOMOLOG"/>
    <property type="match status" value="1"/>
</dbReference>
<accession>A0ABD3PWI6</accession>
<dbReference type="InterPro" id="IPR039766">
    <property type="entry name" value="Vps53"/>
</dbReference>
<evidence type="ECO:0000256" key="5">
    <source>
        <dbReference type="ARBA" id="ARBA00023034"/>
    </source>
</evidence>
<evidence type="ECO:0000259" key="9">
    <source>
        <dbReference type="Pfam" id="PF04100"/>
    </source>
</evidence>
<evidence type="ECO:0008006" key="13">
    <source>
        <dbReference type="Google" id="ProtNLM"/>
    </source>
</evidence>
<organism evidence="11 12">
    <name type="scientific">Cyclotella atomus</name>
    <dbReference type="NCBI Taxonomy" id="382360"/>
    <lineage>
        <taxon>Eukaryota</taxon>
        <taxon>Sar</taxon>
        <taxon>Stramenopiles</taxon>
        <taxon>Ochrophyta</taxon>
        <taxon>Bacillariophyta</taxon>
        <taxon>Coscinodiscophyceae</taxon>
        <taxon>Thalassiosirophycidae</taxon>
        <taxon>Stephanodiscales</taxon>
        <taxon>Stephanodiscaceae</taxon>
        <taxon>Cyclotella</taxon>
    </lineage>
</organism>
<feature type="region of interest" description="Disordered" evidence="8">
    <location>
        <begin position="1073"/>
        <end position="1099"/>
    </location>
</feature>
<evidence type="ECO:0000256" key="6">
    <source>
        <dbReference type="ARBA" id="ARBA00023136"/>
    </source>
</evidence>
<evidence type="ECO:0000256" key="3">
    <source>
        <dbReference type="ARBA" id="ARBA00008628"/>
    </source>
</evidence>
<feature type="region of interest" description="Disordered" evidence="8">
    <location>
        <begin position="334"/>
        <end position="358"/>
    </location>
</feature>
<dbReference type="Pfam" id="PF04100">
    <property type="entry name" value="Vps53_N"/>
    <property type="match status" value="2"/>
</dbReference>
<evidence type="ECO:0000256" key="1">
    <source>
        <dbReference type="ARBA" id="ARBA00004150"/>
    </source>
</evidence>
<evidence type="ECO:0000313" key="12">
    <source>
        <dbReference type="Proteomes" id="UP001530400"/>
    </source>
</evidence>
<feature type="domain" description="Vps53 N-terminal" evidence="9">
    <location>
        <begin position="70"/>
        <end position="335"/>
    </location>
</feature>
<feature type="compositionally biased region" description="Polar residues" evidence="8">
    <location>
        <begin position="1233"/>
        <end position="1243"/>
    </location>
</feature>
<evidence type="ECO:0000256" key="7">
    <source>
        <dbReference type="SAM" id="Coils"/>
    </source>
</evidence>
<feature type="region of interest" description="Disordered" evidence="8">
    <location>
        <begin position="1220"/>
        <end position="1244"/>
    </location>
</feature>
<evidence type="ECO:0000256" key="8">
    <source>
        <dbReference type="SAM" id="MobiDB-lite"/>
    </source>
</evidence>
<feature type="domain" description="Vps53 N-terminal" evidence="9">
    <location>
        <begin position="364"/>
        <end position="444"/>
    </location>
</feature>
<evidence type="ECO:0000313" key="11">
    <source>
        <dbReference type="EMBL" id="KAL3792071.1"/>
    </source>
</evidence>
<comment type="similarity">
    <text evidence="3">Belongs to the VPS53 family.</text>
</comment>
<evidence type="ECO:0000256" key="2">
    <source>
        <dbReference type="ARBA" id="ARBA00004481"/>
    </source>
</evidence>
<protein>
    <recommendedName>
        <fullName evidence="13">Vps53 N-terminal domain-containing protein</fullName>
    </recommendedName>
</protein>
<evidence type="ECO:0000259" key="10">
    <source>
        <dbReference type="Pfam" id="PF16854"/>
    </source>
</evidence>
<reference evidence="11 12" key="1">
    <citation type="submission" date="2024-10" db="EMBL/GenBank/DDBJ databases">
        <title>Updated reference genomes for cyclostephanoid diatoms.</title>
        <authorList>
            <person name="Roberts W.R."/>
            <person name="Alverson A.J."/>
        </authorList>
    </citation>
    <scope>NUCLEOTIDE SEQUENCE [LARGE SCALE GENOMIC DNA]</scope>
    <source>
        <strain evidence="11 12">AJA010-31</strain>
    </source>
</reference>